<accession>A0A1J7J890</accession>
<dbReference type="InParanoid" id="A0A1J7J890"/>
<name>A0A1J7J890_9PEZI</name>
<dbReference type="EMBL" id="KV875106">
    <property type="protein sequence ID" value="OIW23730.1"/>
    <property type="molecule type" value="Genomic_DNA"/>
</dbReference>
<dbReference type="Proteomes" id="UP000182658">
    <property type="component" value="Unassembled WGS sequence"/>
</dbReference>
<sequence>MELEPARIKTMRKFFDKNLKELSWEEWEAMRPESELGPVWTARDEQVLRPHWDDDPLRSFLEGRTDWNYRVTLCKLVSAFYKTTPEAMISLEHNLARRDARAVLGHPQGRGQLVHACMNKGGYLHKMPGFKPVVPWAALQEKRLLAKRALHGEPIPYVPGDPAEELDSTKLSSRATTSTGAGAPLDGARRADSASAPGGRPAGEATPQALTGRFDLVTPDKEMHGKVVDENILDIATKYPARYSHPQPQHSTLTRRNSTT</sequence>
<feature type="region of interest" description="Disordered" evidence="1">
    <location>
        <begin position="153"/>
        <end position="210"/>
    </location>
</feature>
<keyword evidence="3" id="KW-1185">Reference proteome</keyword>
<organism evidence="2 3">
    <name type="scientific">Coniochaeta ligniaria NRRL 30616</name>
    <dbReference type="NCBI Taxonomy" id="1408157"/>
    <lineage>
        <taxon>Eukaryota</taxon>
        <taxon>Fungi</taxon>
        <taxon>Dikarya</taxon>
        <taxon>Ascomycota</taxon>
        <taxon>Pezizomycotina</taxon>
        <taxon>Sordariomycetes</taxon>
        <taxon>Sordariomycetidae</taxon>
        <taxon>Coniochaetales</taxon>
        <taxon>Coniochaetaceae</taxon>
        <taxon>Coniochaeta</taxon>
    </lineage>
</organism>
<gene>
    <name evidence="2" type="ORF">CONLIGDRAFT_649740</name>
</gene>
<evidence type="ECO:0000313" key="2">
    <source>
        <dbReference type="EMBL" id="OIW23730.1"/>
    </source>
</evidence>
<feature type="compositionally biased region" description="Polar residues" evidence="1">
    <location>
        <begin position="246"/>
        <end position="260"/>
    </location>
</feature>
<evidence type="ECO:0000313" key="3">
    <source>
        <dbReference type="Proteomes" id="UP000182658"/>
    </source>
</evidence>
<protein>
    <submittedName>
        <fullName evidence="2">Uncharacterized protein</fullName>
    </submittedName>
</protein>
<reference evidence="2 3" key="1">
    <citation type="submission" date="2016-10" db="EMBL/GenBank/DDBJ databases">
        <title>Draft genome sequence of Coniochaeta ligniaria NRRL30616, a lignocellulolytic fungus for bioabatement of inhibitors in plant biomass hydrolysates.</title>
        <authorList>
            <consortium name="DOE Joint Genome Institute"/>
            <person name="Jimenez D.J."/>
            <person name="Hector R.E."/>
            <person name="Riley R."/>
            <person name="Sun H."/>
            <person name="Grigoriev I.V."/>
            <person name="Van Elsas J.D."/>
            <person name="Nichols N.N."/>
        </authorList>
    </citation>
    <scope>NUCLEOTIDE SEQUENCE [LARGE SCALE GENOMIC DNA]</scope>
    <source>
        <strain evidence="2 3">NRRL 30616</strain>
    </source>
</reference>
<feature type="compositionally biased region" description="Polar residues" evidence="1">
    <location>
        <begin position="169"/>
        <end position="180"/>
    </location>
</feature>
<evidence type="ECO:0000256" key="1">
    <source>
        <dbReference type="SAM" id="MobiDB-lite"/>
    </source>
</evidence>
<feature type="region of interest" description="Disordered" evidence="1">
    <location>
        <begin position="239"/>
        <end position="260"/>
    </location>
</feature>
<proteinExistence type="predicted"/>
<dbReference type="AlphaFoldDB" id="A0A1J7J890"/>